<protein>
    <recommendedName>
        <fullName evidence="4">Altered inheritance of mitochondria protein 13, mitochondrial</fullName>
    </recommendedName>
</protein>
<gene>
    <name evidence="2" type="ORF">WHR41_06746</name>
</gene>
<dbReference type="Proteomes" id="UP000803884">
    <property type="component" value="Unassembled WGS sequence"/>
</dbReference>
<feature type="region of interest" description="Disordered" evidence="1">
    <location>
        <begin position="1"/>
        <end position="48"/>
    </location>
</feature>
<comment type="caution">
    <text evidence="2">The sequence shown here is derived from an EMBL/GenBank/DDBJ whole genome shotgun (WGS) entry which is preliminary data.</text>
</comment>
<feature type="region of interest" description="Disordered" evidence="1">
    <location>
        <begin position="72"/>
        <end position="131"/>
    </location>
</feature>
<evidence type="ECO:0000256" key="1">
    <source>
        <dbReference type="SAM" id="MobiDB-lite"/>
    </source>
</evidence>
<organism evidence="2 3">
    <name type="scientific">Cladosporium halotolerans</name>
    <dbReference type="NCBI Taxonomy" id="1052096"/>
    <lineage>
        <taxon>Eukaryota</taxon>
        <taxon>Fungi</taxon>
        <taxon>Dikarya</taxon>
        <taxon>Ascomycota</taxon>
        <taxon>Pezizomycotina</taxon>
        <taxon>Dothideomycetes</taxon>
        <taxon>Dothideomycetidae</taxon>
        <taxon>Cladosporiales</taxon>
        <taxon>Cladosporiaceae</taxon>
        <taxon>Cladosporium</taxon>
    </lineage>
</organism>
<feature type="compositionally biased region" description="Low complexity" evidence="1">
    <location>
        <begin position="77"/>
        <end position="88"/>
    </location>
</feature>
<evidence type="ECO:0000313" key="3">
    <source>
        <dbReference type="Proteomes" id="UP000803884"/>
    </source>
</evidence>
<name>A0AB34KGU6_9PEZI</name>
<dbReference type="RefSeq" id="XP_069227338.1">
    <property type="nucleotide sequence ID" value="XM_069375351.1"/>
</dbReference>
<sequence>MGNGASKPEQHVFNADSPVRFSQSLIDSLQSNPETDSTRAQDQEYKVQSRVNAELTRIRDAGAQQLSDLTASLTTNVASEPEAVASSEPSRDPNSLFYHLSSPFYQDHSAGKPAAAAPRTDSGRSHASVSQQIMDLKAKLEARKQIEKPSPEVEKARENVQNCLRKNDRRPLDCWEEVEQFKAEVAKMEKAFVQRAGR</sequence>
<reference evidence="2 3" key="1">
    <citation type="journal article" date="2020" name="Microbiol. Resour. Announc.">
        <title>Draft Genome Sequence of a Cladosporium Species Isolated from the Mesophotic Ascidian Didemnum maculosum.</title>
        <authorList>
            <person name="Gioti A."/>
            <person name="Siaperas R."/>
            <person name="Nikolaivits E."/>
            <person name="Le Goff G."/>
            <person name="Ouazzani J."/>
            <person name="Kotoulas G."/>
            <person name="Topakas E."/>
        </authorList>
    </citation>
    <scope>NUCLEOTIDE SEQUENCE [LARGE SCALE GENOMIC DNA]</scope>
    <source>
        <strain evidence="2 3">TM138-S3</strain>
    </source>
</reference>
<keyword evidence="3" id="KW-1185">Reference proteome</keyword>
<dbReference type="Pfam" id="PF07956">
    <property type="entry name" value="DUF1690"/>
    <property type="match status" value="1"/>
</dbReference>
<feature type="compositionally biased region" description="Basic and acidic residues" evidence="1">
    <location>
        <begin position="36"/>
        <end position="47"/>
    </location>
</feature>
<dbReference type="EMBL" id="JAAQHG020000027">
    <property type="protein sequence ID" value="KAL1584232.1"/>
    <property type="molecule type" value="Genomic_DNA"/>
</dbReference>
<evidence type="ECO:0008006" key="4">
    <source>
        <dbReference type="Google" id="ProtNLM"/>
    </source>
</evidence>
<dbReference type="AlphaFoldDB" id="A0AB34KGU6"/>
<proteinExistence type="predicted"/>
<dbReference type="GeneID" id="96008189"/>
<evidence type="ECO:0000313" key="2">
    <source>
        <dbReference type="EMBL" id="KAL1584232.1"/>
    </source>
</evidence>
<dbReference type="InterPro" id="IPR012471">
    <property type="entry name" value="DUF1690"/>
</dbReference>
<accession>A0AB34KGU6</accession>
<feature type="compositionally biased region" description="Polar residues" evidence="1">
    <location>
        <begin position="20"/>
        <end position="35"/>
    </location>
</feature>